<dbReference type="Proteomes" id="UP000055590">
    <property type="component" value="Chromosome"/>
</dbReference>
<dbReference type="RefSeq" id="WP_050727094.1">
    <property type="nucleotide sequence ID" value="NZ_CP012332.1"/>
</dbReference>
<evidence type="ECO:0000256" key="4">
    <source>
        <dbReference type="ARBA" id="ARBA00022692"/>
    </source>
</evidence>
<evidence type="ECO:0000256" key="1">
    <source>
        <dbReference type="ARBA" id="ARBA00004651"/>
    </source>
</evidence>
<keyword evidence="6 7" id="KW-0472">Membrane</keyword>
<evidence type="ECO:0000256" key="7">
    <source>
        <dbReference type="SAM" id="Phobius"/>
    </source>
</evidence>
<evidence type="ECO:0000313" key="9">
    <source>
        <dbReference type="Proteomes" id="UP000055590"/>
    </source>
</evidence>
<comment type="similarity">
    <text evidence="2">Belongs to the FliQ/MopD/SpaQ family.</text>
</comment>
<organism evidence="8 9">
    <name type="scientific">Vulgatibacter incomptus</name>
    <dbReference type="NCBI Taxonomy" id="1391653"/>
    <lineage>
        <taxon>Bacteria</taxon>
        <taxon>Pseudomonadati</taxon>
        <taxon>Myxococcota</taxon>
        <taxon>Myxococcia</taxon>
        <taxon>Myxococcales</taxon>
        <taxon>Cystobacterineae</taxon>
        <taxon>Vulgatibacteraceae</taxon>
        <taxon>Vulgatibacter</taxon>
    </lineage>
</organism>
<evidence type="ECO:0000313" key="8">
    <source>
        <dbReference type="EMBL" id="AKU93012.1"/>
    </source>
</evidence>
<evidence type="ECO:0000256" key="5">
    <source>
        <dbReference type="ARBA" id="ARBA00022989"/>
    </source>
</evidence>
<name>A0A0K1PHM1_9BACT</name>
<keyword evidence="8" id="KW-0966">Cell projection</keyword>
<dbReference type="PANTHER" id="PTHR34040">
    <property type="entry name" value="FLAGELLAR BIOSYNTHETIC PROTEIN FLIQ"/>
    <property type="match status" value="1"/>
</dbReference>
<keyword evidence="4 7" id="KW-0812">Transmembrane</keyword>
<comment type="subcellular location">
    <subcellularLocation>
        <location evidence="1">Cell membrane</location>
        <topology evidence="1">Multi-pass membrane protein</topology>
    </subcellularLocation>
</comment>
<dbReference type="AlphaFoldDB" id="A0A0K1PHM1"/>
<dbReference type="GO" id="GO:0009306">
    <property type="term" value="P:protein secretion"/>
    <property type="evidence" value="ECO:0007669"/>
    <property type="project" value="InterPro"/>
</dbReference>
<dbReference type="STRING" id="1391653.AKJ08_3399"/>
<dbReference type="OrthoDB" id="5525532at2"/>
<dbReference type="EMBL" id="CP012332">
    <property type="protein sequence ID" value="AKU93012.1"/>
    <property type="molecule type" value="Genomic_DNA"/>
</dbReference>
<dbReference type="PRINTS" id="PR00952">
    <property type="entry name" value="TYPE3IMQPROT"/>
</dbReference>
<proteinExistence type="inferred from homology"/>
<keyword evidence="5 7" id="KW-1133">Transmembrane helix</keyword>
<evidence type="ECO:0000256" key="2">
    <source>
        <dbReference type="ARBA" id="ARBA00006156"/>
    </source>
</evidence>
<evidence type="ECO:0000256" key="6">
    <source>
        <dbReference type="ARBA" id="ARBA00023136"/>
    </source>
</evidence>
<keyword evidence="9" id="KW-1185">Reference proteome</keyword>
<reference evidence="8 9" key="1">
    <citation type="submission" date="2015-08" db="EMBL/GenBank/DDBJ databases">
        <authorList>
            <person name="Babu N.S."/>
            <person name="Beckwith C.J."/>
            <person name="Beseler K.G."/>
            <person name="Brison A."/>
            <person name="Carone J.V."/>
            <person name="Caskin T.P."/>
            <person name="Diamond M."/>
            <person name="Durham M.E."/>
            <person name="Foxe J.M."/>
            <person name="Go M."/>
            <person name="Henderson B.A."/>
            <person name="Jones I.B."/>
            <person name="McGettigan J.A."/>
            <person name="Micheletti S.J."/>
            <person name="Nasrallah M.E."/>
            <person name="Ortiz D."/>
            <person name="Piller C.R."/>
            <person name="Privatt S.R."/>
            <person name="Schneider S.L."/>
            <person name="Sharp S."/>
            <person name="Smith T.C."/>
            <person name="Stanton J.D."/>
            <person name="Ullery H.E."/>
            <person name="Wilson R.J."/>
            <person name="Serrano M.G."/>
            <person name="Buck G."/>
            <person name="Lee V."/>
            <person name="Wang Y."/>
            <person name="Carvalho R."/>
            <person name="Voegtly L."/>
            <person name="Shi R."/>
            <person name="Duckworth R."/>
            <person name="Johnson A."/>
            <person name="Loviza R."/>
            <person name="Walstead R."/>
            <person name="Shah Z."/>
            <person name="Kiflezghi M."/>
            <person name="Wade K."/>
            <person name="Ball S.L."/>
            <person name="Bradley K.W."/>
            <person name="Asai D.J."/>
            <person name="Bowman C.A."/>
            <person name="Russell D.A."/>
            <person name="Pope W.H."/>
            <person name="Jacobs-Sera D."/>
            <person name="Hendrix R.W."/>
            <person name="Hatfull G.F."/>
        </authorList>
    </citation>
    <scope>NUCLEOTIDE SEQUENCE [LARGE SCALE GENOMIC DNA]</scope>
    <source>
        <strain evidence="8 9">DSM 27710</strain>
    </source>
</reference>
<accession>A0A0K1PHM1</accession>
<keyword evidence="8" id="KW-0969">Cilium</keyword>
<dbReference type="PANTHER" id="PTHR34040:SF2">
    <property type="entry name" value="FLAGELLAR BIOSYNTHETIC PROTEIN FLIQ"/>
    <property type="match status" value="1"/>
</dbReference>
<evidence type="ECO:0000256" key="3">
    <source>
        <dbReference type="ARBA" id="ARBA00022475"/>
    </source>
</evidence>
<keyword evidence="3" id="KW-1003">Cell membrane</keyword>
<feature type="transmembrane region" description="Helical" evidence="7">
    <location>
        <begin position="12"/>
        <end position="40"/>
    </location>
</feature>
<dbReference type="KEGG" id="vin:AKJ08_3399"/>
<protein>
    <submittedName>
        <fullName evidence="8">Flagellar biosynthesis protein FliQ</fullName>
    </submittedName>
</protein>
<dbReference type="Pfam" id="PF01313">
    <property type="entry name" value="Bac_export_3"/>
    <property type="match status" value="1"/>
</dbReference>
<keyword evidence="8" id="KW-0282">Flagellum</keyword>
<gene>
    <name evidence="8" type="ORF">AKJ08_3399</name>
</gene>
<dbReference type="GO" id="GO:0005886">
    <property type="term" value="C:plasma membrane"/>
    <property type="evidence" value="ECO:0007669"/>
    <property type="project" value="UniProtKB-SubCell"/>
</dbReference>
<sequence length="87" mass="9214">MSAFPGDLIREGLALTAWLGAPIFGALLVTGLVVGIFQAATQINDPAIGFLVRLGAAGIVCWMLGGWMTDRLAVFFTDSVQRMGNPF</sequence>
<dbReference type="InterPro" id="IPR002191">
    <property type="entry name" value="Bac_export_3"/>
</dbReference>
<feature type="transmembrane region" description="Helical" evidence="7">
    <location>
        <begin position="46"/>
        <end position="65"/>
    </location>
</feature>